<keyword evidence="6 8" id="KW-0472">Membrane</keyword>
<evidence type="ECO:0000313" key="10">
    <source>
        <dbReference type="EMBL" id="GJN92626.1"/>
    </source>
</evidence>
<keyword evidence="3 8" id="KW-0812">Transmembrane</keyword>
<dbReference type="InterPro" id="IPR006593">
    <property type="entry name" value="Cyt_b561/ferric_Rdtase_TM"/>
</dbReference>
<feature type="transmembrane region" description="Helical" evidence="8">
    <location>
        <begin position="78"/>
        <end position="99"/>
    </location>
</feature>
<feature type="region of interest" description="Disordered" evidence="7">
    <location>
        <begin position="366"/>
        <end position="485"/>
    </location>
</feature>
<feature type="region of interest" description="Disordered" evidence="7">
    <location>
        <begin position="553"/>
        <end position="715"/>
    </location>
</feature>
<dbReference type="EMBL" id="BQKY01000011">
    <property type="protein sequence ID" value="GJN92626.1"/>
    <property type="molecule type" value="Genomic_DNA"/>
</dbReference>
<comment type="subcellular location">
    <subcellularLocation>
        <location evidence="1">Membrane</location>
    </subcellularLocation>
</comment>
<feature type="domain" description="Cytochrome b561" evidence="9">
    <location>
        <begin position="39"/>
        <end position="179"/>
    </location>
</feature>
<evidence type="ECO:0000256" key="4">
    <source>
        <dbReference type="ARBA" id="ARBA00022982"/>
    </source>
</evidence>
<name>A0AAV5GIX5_9BASI</name>
<feature type="transmembrane region" description="Helical" evidence="8">
    <location>
        <begin position="158"/>
        <end position="179"/>
    </location>
</feature>
<comment type="caution">
    <text evidence="10">The sequence shown here is derived from an EMBL/GenBank/DDBJ whole genome shotgun (WGS) entry which is preliminary data.</text>
</comment>
<gene>
    <name evidence="10" type="ORF">Rhopal_005661-T1</name>
</gene>
<evidence type="ECO:0000256" key="3">
    <source>
        <dbReference type="ARBA" id="ARBA00022692"/>
    </source>
</evidence>
<organism evidence="10 11">
    <name type="scientific">Rhodotorula paludigena</name>
    <dbReference type="NCBI Taxonomy" id="86838"/>
    <lineage>
        <taxon>Eukaryota</taxon>
        <taxon>Fungi</taxon>
        <taxon>Dikarya</taxon>
        <taxon>Basidiomycota</taxon>
        <taxon>Pucciniomycotina</taxon>
        <taxon>Microbotryomycetes</taxon>
        <taxon>Sporidiobolales</taxon>
        <taxon>Sporidiobolaceae</taxon>
        <taxon>Rhodotorula</taxon>
    </lineage>
</organism>
<feature type="transmembrane region" description="Helical" evidence="8">
    <location>
        <begin position="199"/>
        <end position="219"/>
    </location>
</feature>
<accession>A0AAV5GIX5</accession>
<feature type="compositionally biased region" description="Acidic residues" evidence="7">
    <location>
        <begin position="682"/>
        <end position="692"/>
    </location>
</feature>
<dbReference type="GO" id="GO:0016020">
    <property type="term" value="C:membrane"/>
    <property type="evidence" value="ECO:0007669"/>
    <property type="project" value="UniProtKB-SubCell"/>
</dbReference>
<evidence type="ECO:0000256" key="7">
    <source>
        <dbReference type="SAM" id="MobiDB-lite"/>
    </source>
</evidence>
<sequence length="715" mass="75670">MRLLAARYDHAAIGAALSSGTALEANTENMKRYATLVALHGVAGFLALQVVAPLAVIVASVGKSWGPRWYKIHSRAQVFFVIPVSVICVVLAAFAIWIKPLPDTGMDRHKVMGFILLSFLFLQALFGWYAHSRQHAVEQFAVESGRPVPPPKRRSANWLHIALGIAILTMAGVQISWGFDEFESQTGQPVPVGLQVVHYLFAVLPAAVMTPFVLIRGVLRLRRGASFAEAFFSPAAPAAHTASPQGPRKLFLNTPTYVSTEAGDFDAEKDEVGHAYPRGTGLGGRVRVDSLASSVWPGASTREEYEAEVQSSIGRSDTIGSTLIGESIMSRSSSAYDYPRADRAHEQSSLLSSAASFAQTDALSHAATENGGGDGGPSQAPSSHFNVVSTSPSPVPSTTTFTSRSSYPPTLPPIPHVSSASPVAPSSVVSHASSLPTPHTHVSSPRLSFMPFAGPDAVHLPPPPPPPPSSAGARQGLTPSSSLASHSPLVLPLELHNIAGPGEGASPVTTVHVDEGGEAEICTAQRVARHASLAAEIEGVAAAAPVAVNVHGKDEEDGRAGLMPLPGERSPGLERSSSESERSAAEEGDDAESTRLMDELERELTISTTRSGRGKRDENEAEEIKGKEAVEVEQTEENGTVGPSPAVKDTGKTEAEHAGTVQKPVDPEERKEAEKERNVAADEPEDGEEANDETALLEREQSGKWMGGNKRLSQQ</sequence>
<evidence type="ECO:0000259" key="9">
    <source>
        <dbReference type="SMART" id="SM00665"/>
    </source>
</evidence>
<feature type="compositionally biased region" description="Basic and acidic residues" evidence="7">
    <location>
        <begin position="614"/>
        <end position="630"/>
    </location>
</feature>
<dbReference type="Proteomes" id="UP001342314">
    <property type="component" value="Unassembled WGS sequence"/>
</dbReference>
<feature type="compositionally biased region" description="Low complexity" evidence="7">
    <location>
        <begin position="387"/>
        <end position="408"/>
    </location>
</feature>
<evidence type="ECO:0000313" key="11">
    <source>
        <dbReference type="Proteomes" id="UP001342314"/>
    </source>
</evidence>
<feature type="compositionally biased region" description="Pro residues" evidence="7">
    <location>
        <begin position="460"/>
        <end position="469"/>
    </location>
</feature>
<feature type="compositionally biased region" description="Basic and acidic residues" evidence="7">
    <location>
        <begin position="592"/>
        <end position="604"/>
    </location>
</feature>
<feature type="compositionally biased region" description="Polar residues" evidence="7">
    <location>
        <begin position="435"/>
        <end position="446"/>
    </location>
</feature>
<keyword evidence="11" id="KW-1185">Reference proteome</keyword>
<feature type="compositionally biased region" description="Low complexity" evidence="7">
    <location>
        <begin position="416"/>
        <end position="434"/>
    </location>
</feature>
<feature type="compositionally biased region" description="Basic and acidic residues" evidence="7">
    <location>
        <begin position="665"/>
        <end position="680"/>
    </location>
</feature>
<dbReference type="AlphaFoldDB" id="A0AAV5GIX5"/>
<evidence type="ECO:0000256" key="5">
    <source>
        <dbReference type="ARBA" id="ARBA00022989"/>
    </source>
</evidence>
<feature type="transmembrane region" description="Helical" evidence="8">
    <location>
        <begin position="111"/>
        <end position="130"/>
    </location>
</feature>
<reference evidence="10 11" key="1">
    <citation type="submission" date="2021-12" db="EMBL/GenBank/DDBJ databases">
        <title>High titer production of polyol ester of fatty acids by Rhodotorula paludigena BS15 towards product separation-free biomass refinery.</title>
        <authorList>
            <person name="Mano J."/>
            <person name="Ono H."/>
            <person name="Tanaka T."/>
            <person name="Naito K."/>
            <person name="Sushida H."/>
            <person name="Ike M."/>
            <person name="Tokuyasu K."/>
            <person name="Kitaoka M."/>
        </authorList>
    </citation>
    <scope>NUCLEOTIDE SEQUENCE [LARGE SCALE GENOMIC DNA]</scope>
    <source>
        <strain evidence="10 11">BS15</strain>
    </source>
</reference>
<protein>
    <recommendedName>
        <fullName evidence="9">Cytochrome b561 domain-containing protein</fullName>
    </recommendedName>
</protein>
<evidence type="ECO:0000256" key="2">
    <source>
        <dbReference type="ARBA" id="ARBA00022448"/>
    </source>
</evidence>
<proteinExistence type="predicted"/>
<feature type="compositionally biased region" description="Basic and acidic residues" evidence="7">
    <location>
        <begin position="576"/>
        <end position="585"/>
    </location>
</feature>
<keyword evidence="5 8" id="KW-1133">Transmembrane helix</keyword>
<evidence type="ECO:0000256" key="1">
    <source>
        <dbReference type="ARBA" id="ARBA00004370"/>
    </source>
</evidence>
<keyword evidence="4" id="KW-0249">Electron transport</keyword>
<dbReference type="Gene3D" id="1.20.120.1770">
    <property type="match status" value="1"/>
</dbReference>
<dbReference type="CDD" id="cd08760">
    <property type="entry name" value="Cyt_b561_FRRS1_like"/>
    <property type="match status" value="1"/>
</dbReference>
<evidence type="ECO:0000256" key="8">
    <source>
        <dbReference type="SAM" id="Phobius"/>
    </source>
</evidence>
<keyword evidence="2" id="KW-0813">Transport</keyword>
<dbReference type="SMART" id="SM00665">
    <property type="entry name" value="B561"/>
    <property type="match status" value="1"/>
</dbReference>
<feature type="transmembrane region" description="Helical" evidence="8">
    <location>
        <begin position="33"/>
        <end position="58"/>
    </location>
</feature>
<evidence type="ECO:0000256" key="6">
    <source>
        <dbReference type="ARBA" id="ARBA00023136"/>
    </source>
</evidence>